<keyword evidence="1" id="KW-0479">Metal-binding</keyword>
<evidence type="ECO:0000313" key="4">
    <source>
        <dbReference type="EMBL" id="RGL11700.1"/>
    </source>
</evidence>
<dbReference type="EMBL" id="QSRJ01000002">
    <property type="protein sequence ID" value="RGL11700.1"/>
    <property type="molecule type" value="Genomic_DNA"/>
</dbReference>
<sequence>MNAWQLAQQLVRIDSSNPGAQEDTIERYIKLLVEQHVSSMPACLVKHISIKELEVFPARRNLNVTVAGYGSAPNLVYICHMDTVTLGEGWSTDTLALGATVRENRLYGRGACDMKGGLACALSALFSLMDAMEHAGTQPERGFSLICTVNEEANMRGVEAAIDAGWVGTDEWVLDTEPTDNQIQVAHKGRTWFELDIKGVTAHASQPWEGADAVAATAEAVSHIRRSIEALPHHAELGASTVTFGMVQGGYQPYVVPDACTTWIDMRLAPPATTAKAEMIVQQAIERAQQEVPGIQGTYRITGDRPPIERDPGSPLLAALSKTVEQTTGAPARVSYFTGYTDTAVIAGTCSNHNCMSYGPGSLALAHKPNEWVPRDDIQRVEAVLTDLLLSLSGLA</sequence>
<dbReference type="Pfam" id="PF01546">
    <property type="entry name" value="Peptidase_M20"/>
    <property type="match status" value="1"/>
</dbReference>
<keyword evidence="2" id="KW-0378">Hydrolase</keyword>
<name>A0A3E4QWZ1_9ACTN</name>
<dbReference type="SUPFAM" id="SSF55031">
    <property type="entry name" value="Bacterial exopeptidase dimerisation domain"/>
    <property type="match status" value="1"/>
</dbReference>
<dbReference type="Gene3D" id="3.40.630.10">
    <property type="entry name" value="Zn peptidases"/>
    <property type="match status" value="2"/>
</dbReference>
<dbReference type="InterPro" id="IPR002933">
    <property type="entry name" value="Peptidase_M20"/>
</dbReference>
<evidence type="ECO:0000256" key="2">
    <source>
        <dbReference type="ARBA" id="ARBA00022801"/>
    </source>
</evidence>
<evidence type="ECO:0000313" key="5">
    <source>
        <dbReference type="Proteomes" id="UP000260943"/>
    </source>
</evidence>
<accession>A0A3E4QWZ1</accession>
<evidence type="ECO:0000259" key="3">
    <source>
        <dbReference type="Pfam" id="PF07687"/>
    </source>
</evidence>
<dbReference type="Pfam" id="PF07687">
    <property type="entry name" value="M20_dimer"/>
    <property type="match status" value="1"/>
</dbReference>
<comment type="caution">
    <text evidence="4">The sequence shown here is derived from an EMBL/GenBank/DDBJ whole genome shotgun (WGS) entry which is preliminary data.</text>
</comment>
<proteinExistence type="predicted"/>
<dbReference type="GO" id="GO:0046872">
    <property type="term" value="F:metal ion binding"/>
    <property type="evidence" value="ECO:0007669"/>
    <property type="project" value="UniProtKB-KW"/>
</dbReference>
<feature type="domain" description="Peptidase M20 dimerisation" evidence="3">
    <location>
        <begin position="185"/>
        <end position="290"/>
    </location>
</feature>
<dbReference type="InterPro" id="IPR011650">
    <property type="entry name" value="Peptidase_M20_dimer"/>
</dbReference>
<dbReference type="AlphaFoldDB" id="A0A3E4QWZ1"/>
<dbReference type="SUPFAM" id="SSF53187">
    <property type="entry name" value="Zn-dependent exopeptidases"/>
    <property type="match status" value="1"/>
</dbReference>
<dbReference type="InterPro" id="IPR050072">
    <property type="entry name" value="Peptidase_M20A"/>
</dbReference>
<dbReference type="GO" id="GO:0016787">
    <property type="term" value="F:hydrolase activity"/>
    <property type="evidence" value="ECO:0007669"/>
    <property type="project" value="UniProtKB-KW"/>
</dbReference>
<gene>
    <name evidence="4" type="ORF">DXC81_02660</name>
</gene>
<dbReference type="RefSeq" id="WP_117679048.1">
    <property type="nucleotide sequence ID" value="NZ_CATVUE010000010.1"/>
</dbReference>
<dbReference type="Proteomes" id="UP000260943">
    <property type="component" value="Unassembled WGS sequence"/>
</dbReference>
<dbReference type="InterPro" id="IPR036264">
    <property type="entry name" value="Bact_exopeptidase_dim_dom"/>
</dbReference>
<reference evidence="4 5" key="1">
    <citation type="submission" date="2018-08" db="EMBL/GenBank/DDBJ databases">
        <title>A genome reference for cultivated species of the human gut microbiota.</title>
        <authorList>
            <person name="Zou Y."/>
            <person name="Xue W."/>
            <person name="Luo G."/>
        </authorList>
    </citation>
    <scope>NUCLEOTIDE SEQUENCE [LARGE SCALE GENOMIC DNA]</scope>
    <source>
        <strain evidence="4 5">TF08-14</strain>
    </source>
</reference>
<dbReference type="PANTHER" id="PTHR43808">
    <property type="entry name" value="ACETYLORNITHINE DEACETYLASE"/>
    <property type="match status" value="1"/>
</dbReference>
<dbReference type="CDD" id="cd08659">
    <property type="entry name" value="M20_ArgE_DapE-like"/>
    <property type="match status" value="1"/>
</dbReference>
<organism evidence="4 5">
    <name type="scientific">Collinsella tanakaei</name>
    <dbReference type="NCBI Taxonomy" id="626935"/>
    <lineage>
        <taxon>Bacteria</taxon>
        <taxon>Bacillati</taxon>
        <taxon>Actinomycetota</taxon>
        <taxon>Coriobacteriia</taxon>
        <taxon>Coriobacteriales</taxon>
        <taxon>Coriobacteriaceae</taxon>
        <taxon>Collinsella</taxon>
    </lineage>
</organism>
<evidence type="ECO:0000256" key="1">
    <source>
        <dbReference type="ARBA" id="ARBA00022723"/>
    </source>
</evidence>
<dbReference type="PANTHER" id="PTHR43808:SF32">
    <property type="entry name" value="ARGE_DAPE-RELATED DEACYLASE"/>
    <property type="match status" value="1"/>
</dbReference>
<dbReference type="Gene3D" id="3.30.70.360">
    <property type="match status" value="1"/>
</dbReference>
<protein>
    <submittedName>
        <fullName evidence="4">M20 family peptidase</fullName>
    </submittedName>
</protein>